<comment type="caution">
    <text evidence="8">The sequence shown here is derived from an EMBL/GenBank/DDBJ whole genome shotgun (WGS) entry which is preliminary data.</text>
</comment>
<name>A0A8K0T9R0_9PEZI</name>
<dbReference type="EMBL" id="JAGPXD010000007">
    <property type="protein sequence ID" value="KAH7347260.1"/>
    <property type="molecule type" value="Genomic_DNA"/>
</dbReference>
<keyword evidence="3 6" id="KW-1133">Transmembrane helix</keyword>
<dbReference type="AlphaFoldDB" id="A0A8K0T9R0"/>
<feature type="transmembrane region" description="Helical" evidence="6">
    <location>
        <begin position="261"/>
        <end position="281"/>
    </location>
</feature>
<feature type="transmembrane region" description="Helical" evidence="6">
    <location>
        <begin position="109"/>
        <end position="131"/>
    </location>
</feature>
<comment type="similarity">
    <text evidence="5">Belongs to the SAT4 family.</text>
</comment>
<dbReference type="GO" id="GO:0016020">
    <property type="term" value="C:membrane"/>
    <property type="evidence" value="ECO:0007669"/>
    <property type="project" value="UniProtKB-SubCell"/>
</dbReference>
<keyword evidence="9" id="KW-1185">Reference proteome</keyword>
<dbReference type="OrthoDB" id="444631at2759"/>
<accession>A0A8K0T9R0</accession>
<evidence type="ECO:0000256" key="5">
    <source>
        <dbReference type="ARBA" id="ARBA00038359"/>
    </source>
</evidence>
<evidence type="ECO:0000256" key="4">
    <source>
        <dbReference type="ARBA" id="ARBA00023136"/>
    </source>
</evidence>
<dbReference type="PANTHER" id="PTHR33048:SF47">
    <property type="entry name" value="INTEGRAL MEMBRANE PROTEIN-RELATED"/>
    <property type="match status" value="1"/>
</dbReference>
<organism evidence="8 9">
    <name type="scientific">Plectosphaerella cucumerina</name>
    <dbReference type="NCBI Taxonomy" id="40658"/>
    <lineage>
        <taxon>Eukaryota</taxon>
        <taxon>Fungi</taxon>
        <taxon>Dikarya</taxon>
        <taxon>Ascomycota</taxon>
        <taxon>Pezizomycotina</taxon>
        <taxon>Sordariomycetes</taxon>
        <taxon>Hypocreomycetidae</taxon>
        <taxon>Glomerellales</taxon>
        <taxon>Plectosphaerellaceae</taxon>
        <taxon>Plectosphaerella</taxon>
    </lineage>
</organism>
<protein>
    <recommendedName>
        <fullName evidence="7">Rhodopsin domain-containing protein</fullName>
    </recommendedName>
</protein>
<gene>
    <name evidence="8" type="ORF">B0T11DRAFT_302498</name>
</gene>
<dbReference type="Pfam" id="PF20684">
    <property type="entry name" value="Fung_rhodopsin"/>
    <property type="match status" value="1"/>
</dbReference>
<evidence type="ECO:0000256" key="3">
    <source>
        <dbReference type="ARBA" id="ARBA00022989"/>
    </source>
</evidence>
<feature type="transmembrane region" description="Helical" evidence="6">
    <location>
        <begin position="223"/>
        <end position="249"/>
    </location>
</feature>
<evidence type="ECO:0000256" key="1">
    <source>
        <dbReference type="ARBA" id="ARBA00004141"/>
    </source>
</evidence>
<comment type="subcellular location">
    <subcellularLocation>
        <location evidence="1">Membrane</location>
        <topology evidence="1">Multi-pass membrane protein</topology>
    </subcellularLocation>
</comment>
<evidence type="ECO:0000313" key="8">
    <source>
        <dbReference type="EMBL" id="KAH7347260.1"/>
    </source>
</evidence>
<feature type="domain" description="Rhodopsin" evidence="7">
    <location>
        <begin position="47"/>
        <end position="286"/>
    </location>
</feature>
<feature type="transmembrane region" description="Helical" evidence="6">
    <location>
        <begin position="143"/>
        <end position="164"/>
    </location>
</feature>
<feature type="transmembrane region" description="Helical" evidence="6">
    <location>
        <begin position="187"/>
        <end position="211"/>
    </location>
</feature>
<feature type="transmembrane region" description="Helical" evidence="6">
    <location>
        <begin position="62"/>
        <end position="83"/>
    </location>
</feature>
<dbReference type="Proteomes" id="UP000813385">
    <property type="component" value="Unassembled WGS sequence"/>
</dbReference>
<reference evidence="8" key="1">
    <citation type="journal article" date="2021" name="Nat. Commun.">
        <title>Genetic determinants of endophytism in the Arabidopsis root mycobiome.</title>
        <authorList>
            <person name="Mesny F."/>
            <person name="Miyauchi S."/>
            <person name="Thiergart T."/>
            <person name="Pickel B."/>
            <person name="Atanasova L."/>
            <person name="Karlsson M."/>
            <person name="Huettel B."/>
            <person name="Barry K.W."/>
            <person name="Haridas S."/>
            <person name="Chen C."/>
            <person name="Bauer D."/>
            <person name="Andreopoulos W."/>
            <person name="Pangilinan J."/>
            <person name="LaButti K."/>
            <person name="Riley R."/>
            <person name="Lipzen A."/>
            <person name="Clum A."/>
            <person name="Drula E."/>
            <person name="Henrissat B."/>
            <person name="Kohler A."/>
            <person name="Grigoriev I.V."/>
            <person name="Martin F.M."/>
            <person name="Hacquard S."/>
        </authorList>
    </citation>
    <scope>NUCLEOTIDE SEQUENCE</scope>
    <source>
        <strain evidence="8">MPI-CAGE-AT-0016</strain>
    </source>
</reference>
<evidence type="ECO:0000256" key="2">
    <source>
        <dbReference type="ARBA" id="ARBA00022692"/>
    </source>
</evidence>
<feature type="transmembrane region" description="Helical" evidence="6">
    <location>
        <begin position="29"/>
        <end position="50"/>
    </location>
</feature>
<keyword evidence="4 6" id="KW-0472">Membrane</keyword>
<dbReference type="InterPro" id="IPR052337">
    <property type="entry name" value="SAT4-like"/>
</dbReference>
<dbReference type="PANTHER" id="PTHR33048">
    <property type="entry name" value="PTH11-LIKE INTEGRAL MEMBRANE PROTEIN (AFU_ORTHOLOGUE AFUA_5G11245)"/>
    <property type="match status" value="1"/>
</dbReference>
<proteinExistence type="inferred from homology"/>
<evidence type="ECO:0000259" key="7">
    <source>
        <dbReference type="Pfam" id="PF20684"/>
    </source>
</evidence>
<evidence type="ECO:0000313" key="9">
    <source>
        <dbReference type="Proteomes" id="UP000813385"/>
    </source>
</evidence>
<dbReference type="InterPro" id="IPR049326">
    <property type="entry name" value="Rhodopsin_dom_fungi"/>
</dbReference>
<evidence type="ECO:0000256" key="6">
    <source>
        <dbReference type="SAM" id="Phobius"/>
    </source>
</evidence>
<keyword evidence="2 6" id="KW-0812">Transmembrane</keyword>
<sequence>MAEDLAYAMPVVPEGFTRDPTAPGANTTLLAVSCVFFPLAVLFTVGRIYTRAVLVRTVSFDDYLMVGALACSACLCAFVWNLINYGLGKHMWNVLLTPEMFPNFGLNNLLAAIAFCLATGLAKGSILLFYLRIFPSKKMVWTVWTLFAFTIGYSVACALVNLFSCNPVEASWKLEYAVTGECINRPVFYFAQAALSIFTDITTVVCPLPVLRTLRLPFKQKIGIAFVLTMGASVCVISIVRLYSLYVLLTDADLTYNTPTALMWCILELNLSIIGGNIPAAKPLLTKMFPRVFASSTQNTSAWKYHNSASNTGGANGVAGSAFSMNKTMKSNTRITAADNGSEEYIMQDQTIRKTVEYGYEVSEDGDEQNARQKK</sequence>